<keyword evidence="11" id="KW-1185">Reference proteome</keyword>
<evidence type="ECO:0000256" key="9">
    <source>
        <dbReference type="HAMAP-Rule" id="MF_00112"/>
    </source>
</evidence>
<evidence type="ECO:0000256" key="1">
    <source>
        <dbReference type="ARBA" id="ARBA00022516"/>
    </source>
</evidence>
<dbReference type="NCBIfam" id="TIGR01768">
    <property type="entry name" value="GGGP-family"/>
    <property type="match status" value="1"/>
</dbReference>
<dbReference type="NCBIfam" id="NF003198">
    <property type="entry name" value="PRK04169.1-2"/>
    <property type="match status" value="1"/>
</dbReference>
<proteinExistence type="inferred from homology"/>
<feature type="binding site" evidence="9">
    <location>
        <position position="24"/>
    </location>
    <ligand>
        <name>Mg(2+)</name>
        <dbReference type="ChEBI" id="CHEBI:18420"/>
    </ligand>
</feature>
<organism evidence="10 11">
    <name type="scientific">Cochleicola gelatinilyticus</name>
    <dbReference type="NCBI Taxonomy" id="1763537"/>
    <lineage>
        <taxon>Bacteria</taxon>
        <taxon>Pseudomonadati</taxon>
        <taxon>Bacteroidota</taxon>
        <taxon>Flavobacteriia</taxon>
        <taxon>Flavobacteriales</taxon>
        <taxon>Flavobacteriaceae</taxon>
        <taxon>Cochleicola</taxon>
    </lineage>
</organism>
<comment type="cofactor">
    <cofactor evidence="9">
        <name>Mg(2+)</name>
        <dbReference type="ChEBI" id="CHEBI:18420"/>
    </cofactor>
</comment>
<sequence length="230" mass="24737">MGVYYTEFLRKVSQGNKGLAILIDPEKFRVNETALFLKKIPKETTHLFVGGSTVHNGETKAVVTALKQHTNLPVILFPGDHSQITPEADALLFLSLLSGRNAEYLVGQQVKSIARLKEWELEIIPTGYLLIDGGNESAVARVSDTQPMPQEDIELIVHTALAGEYMGAKVIYLEAGSGALTPVSFTVIKTVVGAVSIPVIVGGGIRTETQKQEAYNAGAAMVVIGTAFEE</sequence>
<evidence type="ECO:0000313" key="11">
    <source>
        <dbReference type="Proteomes" id="UP000077013"/>
    </source>
</evidence>
<dbReference type="PANTHER" id="PTHR40029:SF2">
    <property type="entry name" value="HEPTAPRENYLGLYCERYL PHOSPHATE SYNTHASE"/>
    <property type="match status" value="1"/>
</dbReference>
<evidence type="ECO:0000256" key="8">
    <source>
        <dbReference type="ARBA" id="ARBA00047288"/>
    </source>
</evidence>
<evidence type="ECO:0000256" key="2">
    <source>
        <dbReference type="ARBA" id="ARBA00022679"/>
    </source>
</evidence>
<keyword evidence="2 9" id="KW-0808">Transferase</keyword>
<dbReference type="EMBL" id="LRXL01000026">
    <property type="protein sequence ID" value="OAB80006.1"/>
    <property type="molecule type" value="Genomic_DNA"/>
</dbReference>
<gene>
    <name evidence="10" type="ORF">ULVI_04510</name>
</gene>
<dbReference type="SUPFAM" id="SSF51395">
    <property type="entry name" value="FMN-linked oxidoreductases"/>
    <property type="match status" value="1"/>
</dbReference>
<dbReference type="GO" id="GO:0005737">
    <property type="term" value="C:cytoplasm"/>
    <property type="evidence" value="ECO:0007669"/>
    <property type="project" value="InterPro"/>
</dbReference>
<dbReference type="GO" id="GO:0120536">
    <property type="term" value="F:heptaprenylglyceryl phosphate synthase activity"/>
    <property type="evidence" value="ECO:0007669"/>
    <property type="project" value="UniProtKB-ARBA"/>
</dbReference>
<protein>
    <recommendedName>
        <fullName evidence="9">Geranylgeranylglyceryl phosphate synthase</fullName>
        <shortName evidence="9">GGGP synthase</shortName>
        <shortName evidence="9">GGGPS</shortName>
        <ecNumber evidence="9">2.5.1.41</ecNumber>
    </recommendedName>
    <alternativeName>
        <fullName evidence="9">(S)-3-O-geranylgeranylglyceryl phosphate synthase</fullName>
    </alternativeName>
    <alternativeName>
        <fullName evidence="9">Phosphoglycerol geranylgeranyltransferase</fullName>
    </alternativeName>
</protein>
<evidence type="ECO:0000256" key="4">
    <source>
        <dbReference type="ARBA" id="ARBA00022842"/>
    </source>
</evidence>
<feature type="binding site" evidence="9">
    <location>
        <begin position="172"/>
        <end position="178"/>
    </location>
    <ligand>
        <name>sn-glycerol 1-phosphate</name>
        <dbReference type="ChEBI" id="CHEBI:57685"/>
    </ligand>
</feature>
<dbReference type="InterPro" id="IPR010946">
    <property type="entry name" value="GGGP_synth"/>
</dbReference>
<dbReference type="AlphaFoldDB" id="A0A167ITM1"/>
<dbReference type="InterPro" id="IPR008205">
    <property type="entry name" value="GGGP_HepGP_synthase"/>
</dbReference>
<comment type="caution">
    <text evidence="10">The sequence shown here is derived from an EMBL/GenBank/DDBJ whole genome shotgun (WGS) entry which is preliminary data.</text>
</comment>
<dbReference type="PANTHER" id="PTHR40029">
    <property type="match status" value="1"/>
</dbReference>
<name>A0A167ITM1_9FLAO</name>
<dbReference type="GO" id="GO:0000287">
    <property type="term" value="F:magnesium ion binding"/>
    <property type="evidence" value="ECO:0007669"/>
    <property type="project" value="UniProtKB-UniRule"/>
</dbReference>
<keyword evidence="3 9" id="KW-0479">Metal-binding</keyword>
<feature type="binding site" evidence="9">
    <location>
        <begin position="203"/>
        <end position="204"/>
    </location>
    <ligand>
        <name>sn-glycerol 1-phosphate</name>
        <dbReference type="ChEBI" id="CHEBI:57685"/>
    </ligand>
</feature>
<dbReference type="RefSeq" id="WP_068590180.1">
    <property type="nucleotide sequence ID" value="NZ_LRXL01000026.1"/>
</dbReference>
<accession>A0A167ITM1</accession>
<reference evidence="10 11" key="1">
    <citation type="submission" date="2016-02" db="EMBL/GenBank/DDBJ databases">
        <title>Ulvibacter sp. LPB0005, isolated from Thais luteostoma.</title>
        <authorList>
            <person name="Shin S.-K."/>
            <person name="Yi H."/>
        </authorList>
    </citation>
    <scope>NUCLEOTIDE SEQUENCE [LARGE SCALE GENOMIC DNA]</scope>
    <source>
        <strain evidence="10 11">LPB0005</strain>
    </source>
</reference>
<evidence type="ECO:0000256" key="6">
    <source>
        <dbReference type="ARBA" id="ARBA00023209"/>
    </source>
</evidence>
<dbReference type="Pfam" id="PF01884">
    <property type="entry name" value="PcrB"/>
    <property type="match status" value="1"/>
</dbReference>
<keyword evidence="4 9" id="KW-0460">Magnesium</keyword>
<evidence type="ECO:0000256" key="3">
    <source>
        <dbReference type="ARBA" id="ARBA00022723"/>
    </source>
</evidence>
<dbReference type="EC" id="2.5.1.41" evidence="9"/>
<keyword evidence="5 9" id="KW-0443">Lipid metabolism</keyword>
<evidence type="ECO:0000313" key="10">
    <source>
        <dbReference type="EMBL" id="OAB80006.1"/>
    </source>
</evidence>
<dbReference type="GO" id="GO:0047294">
    <property type="term" value="F:phosphoglycerol geranylgeranyltransferase activity"/>
    <property type="evidence" value="ECO:0007669"/>
    <property type="project" value="UniProtKB-UniRule"/>
</dbReference>
<dbReference type="NCBIfam" id="TIGR01769">
    <property type="entry name" value="GGGP"/>
    <property type="match status" value="1"/>
</dbReference>
<evidence type="ECO:0000256" key="7">
    <source>
        <dbReference type="ARBA" id="ARBA00023264"/>
    </source>
</evidence>
<feature type="binding site" evidence="9">
    <location>
        <position position="52"/>
    </location>
    <ligand>
        <name>Mg(2+)</name>
        <dbReference type="ChEBI" id="CHEBI:18420"/>
    </ligand>
</feature>
<evidence type="ECO:0000256" key="5">
    <source>
        <dbReference type="ARBA" id="ARBA00023098"/>
    </source>
</evidence>
<comment type="caution">
    <text evidence="9">Lacks conserved residue(s) required for the propagation of feature annotation.</text>
</comment>
<dbReference type="InterPro" id="IPR038597">
    <property type="entry name" value="GGGP/HepGP_synthase_sf"/>
</dbReference>
<keyword evidence="7 9" id="KW-1208">Phospholipid metabolism</keyword>
<dbReference type="Gene3D" id="3.20.20.390">
    <property type="entry name" value="FMN-linked oxidoreductases"/>
    <property type="match status" value="1"/>
</dbReference>
<dbReference type="OrthoDB" id="9807235at2"/>
<comment type="catalytic activity">
    <reaction evidence="8 9">
        <text>sn-glycerol 1-phosphate + (2E,6E,10E)-geranylgeranyl diphosphate = sn-3-O-(geranylgeranyl)glycerol 1-phosphate + diphosphate</text>
        <dbReference type="Rhea" id="RHEA:23404"/>
        <dbReference type="ChEBI" id="CHEBI:33019"/>
        <dbReference type="ChEBI" id="CHEBI:57677"/>
        <dbReference type="ChEBI" id="CHEBI:57685"/>
        <dbReference type="ChEBI" id="CHEBI:58756"/>
        <dbReference type="EC" id="2.5.1.41"/>
    </reaction>
</comment>
<comment type="similarity">
    <text evidence="9">Belongs to the GGGP/HepGP synthase family. Group II subfamily.</text>
</comment>
<dbReference type="HAMAP" id="MF_00112">
    <property type="entry name" value="GGGP_HepGP_synthase"/>
    <property type="match status" value="1"/>
</dbReference>
<keyword evidence="6 9" id="KW-0594">Phospholipid biosynthesis</keyword>
<dbReference type="InterPro" id="IPR039074">
    <property type="entry name" value="GGGP/HepGP_synthase_I"/>
</dbReference>
<feature type="binding site" evidence="9">
    <location>
        <begin position="225"/>
        <end position="226"/>
    </location>
    <ligand>
        <name>sn-glycerol 1-phosphate</name>
        <dbReference type="ChEBI" id="CHEBI:57685"/>
    </ligand>
</feature>
<comment type="function">
    <text evidence="9">Prenyltransferase that catalyzes the transfer of the geranylgeranyl moiety of geranylgeranyl diphosphate (GGPP) to the C3 hydroxyl of sn-glycerol-1-phosphate (G1P).</text>
</comment>
<dbReference type="STRING" id="1763537.ULVI_04510"/>
<dbReference type="Proteomes" id="UP000077013">
    <property type="component" value="Unassembled WGS sequence"/>
</dbReference>
<keyword evidence="1 9" id="KW-0444">Lipid biosynthesis</keyword>
<dbReference type="GO" id="GO:0046474">
    <property type="term" value="P:glycerophospholipid biosynthetic process"/>
    <property type="evidence" value="ECO:0007669"/>
    <property type="project" value="UniProtKB-UniRule"/>
</dbReference>